<dbReference type="RefSeq" id="XP_043059548.1">
    <property type="nucleotide sequence ID" value="XM_043203866.1"/>
</dbReference>
<dbReference type="EMBL" id="JAHLUX010000006">
    <property type="protein sequence ID" value="KAG7818294.1"/>
    <property type="molecule type" value="Genomic_DNA"/>
</dbReference>
<accession>A0AAN6DE77</accession>
<protein>
    <recommendedName>
        <fullName evidence="3">ATPase expression protein 1</fullName>
    </recommendedName>
</protein>
<dbReference type="AlphaFoldDB" id="A0AAN6DE77"/>
<evidence type="ECO:0000313" key="2">
    <source>
        <dbReference type="Proteomes" id="UP001196530"/>
    </source>
</evidence>
<dbReference type="Proteomes" id="UP001196530">
    <property type="component" value="Unassembled WGS sequence"/>
</dbReference>
<reference evidence="1" key="1">
    <citation type="journal article" date="2021" name="G3 (Bethesda)">
        <title>Genomic diversity, chromosomal rearrangements, and interspecies hybridization in the ogataea polymorpha species complex.</title>
        <authorList>
            <person name="Hanson S.J."/>
            <person name="Cinneide E.O."/>
            <person name="Salzberg L.I."/>
            <person name="Wolfe K.H."/>
            <person name="McGowan J."/>
            <person name="Fitzpatrick D.A."/>
            <person name="Matlin K."/>
        </authorList>
    </citation>
    <scope>NUCLEOTIDE SEQUENCE</scope>
    <source>
        <strain evidence="1">61-244</strain>
    </source>
</reference>
<dbReference type="GeneID" id="66127346"/>
<sequence length="472" mass="54066">MYSQSRTQIQRFRTGIRSASDLTRADQLLKLATHLKPPKFAPTLPEKIPVPQSLEEKETYRNPFVRFRLNDVLQASIHYQLPTKYRDLINVKEPTPRGPNFLETDLVDLFLARTGGRPPKKFLTIQNPETPPAITFPPDVCAKVHNMFSSYETDQIIQHLTTELKRYSHFDIVCGMLSLSKDLPQEIQQKVVQHVLKTLEIIDQLETTVLFHELMKLENFDYIQHAIDKLNKLDASGDFLRDAASQLQVALLEFSIQHQKFHLAAQLLTYLLQNQLVPSPTVLEKYTKLVKDTALSINADFSSRRIVFMAYIAPLALALLHQTNTIRRNIVQNISSWLSIPELFWFLEFLKHTGAPVNGINSAVIRQYGRLANKPSAIDNAVTLTSLIGHLRKHKFEPFDDNCRKLIISLYCKFKSPIAAQWWIDSLKTPLSADEISQITEDLKASSLTVDEKEFPYHGQEHIDAFIENLSN</sequence>
<evidence type="ECO:0000313" key="1">
    <source>
        <dbReference type="EMBL" id="KAG7818294.1"/>
    </source>
</evidence>
<evidence type="ECO:0008006" key="3">
    <source>
        <dbReference type="Google" id="ProtNLM"/>
    </source>
</evidence>
<proteinExistence type="predicted"/>
<gene>
    <name evidence="1" type="ORF">KL928_003295</name>
</gene>
<name>A0AAN6DE77_PICAN</name>
<organism evidence="1 2">
    <name type="scientific">Pichia angusta</name>
    <name type="common">Yeast</name>
    <name type="synonym">Hansenula polymorpha</name>
    <dbReference type="NCBI Taxonomy" id="870730"/>
    <lineage>
        <taxon>Eukaryota</taxon>
        <taxon>Fungi</taxon>
        <taxon>Dikarya</taxon>
        <taxon>Ascomycota</taxon>
        <taxon>Saccharomycotina</taxon>
        <taxon>Pichiomycetes</taxon>
        <taxon>Pichiales</taxon>
        <taxon>Pichiaceae</taxon>
        <taxon>Ogataea</taxon>
    </lineage>
</organism>
<comment type="caution">
    <text evidence="1">The sequence shown here is derived from an EMBL/GenBank/DDBJ whole genome shotgun (WGS) entry which is preliminary data.</text>
</comment>